<gene>
    <name evidence="3" type="ORF">SAMN05880501_107163</name>
</gene>
<sequence>MKYVFLYLCLTLLLLVGCSSNEKEKQEEKIEQTTTETKKEEAQDGSKNKEDISYDETKLVEAVDTAKVYPEITFQNINWFFGSPDRQPYGGIWVYTSETIPSGYDDTIDWEQNDLLLLQVNDAQYVDHELEIKALQILDDNVVKIVVSIEPDEYSTDKKAARRYASVEKGQLGGKKFLVETVEGDQIDVGTEVKTSEISK</sequence>
<dbReference type="RefSeq" id="WP_097073888.1">
    <property type="nucleotide sequence ID" value="NZ_OBMQ01000007.1"/>
</dbReference>
<evidence type="ECO:0000313" key="3">
    <source>
        <dbReference type="EMBL" id="SOC13350.1"/>
    </source>
</evidence>
<dbReference type="OrthoDB" id="2991525at2"/>
<protein>
    <recommendedName>
        <fullName evidence="5">Lipoprotein</fullName>
    </recommendedName>
</protein>
<reference evidence="4" key="1">
    <citation type="submission" date="2017-08" db="EMBL/GenBank/DDBJ databases">
        <authorList>
            <person name="Varghese N."/>
            <person name="Submissions S."/>
        </authorList>
    </citation>
    <scope>NUCLEOTIDE SEQUENCE [LARGE SCALE GENOMIC DNA]</scope>
    <source>
        <strain evidence="4">JC22</strain>
    </source>
</reference>
<feature type="chain" id="PRO_5039081718" description="Lipoprotein" evidence="2">
    <location>
        <begin position="23"/>
        <end position="200"/>
    </location>
</feature>
<organism evidence="3 4">
    <name type="scientific">Ureibacillus xyleni</name>
    <dbReference type="NCBI Taxonomy" id="614648"/>
    <lineage>
        <taxon>Bacteria</taxon>
        <taxon>Bacillati</taxon>
        <taxon>Bacillota</taxon>
        <taxon>Bacilli</taxon>
        <taxon>Bacillales</taxon>
        <taxon>Caryophanaceae</taxon>
        <taxon>Ureibacillus</taxon>
    </lineage>
</organism>
<proteinExistence type="predicted"/>
<name>A0A285SXF8_9BACL</name>
<evidence type="ECO:0000256" key="1">
    <source>
        <dbReference type="SAM" id="MobiDB-lite"/>
    </source>
</evidence>
<accession>A0A285SXF8</accession>
<dbReference type="PROSITE" id="PS51257">
    <property type="entry name" value="PROKAR_LIPOPROTEIN"/>
    <property type="match status" value="1"/>
</dbReference>
<dbReference type="AlphaFoldDB" id="A0A285SXF8"/>
<dbReference type="EMBL" id="OBMQ01000007">
    <property type="protein sequence ID" value="SOC13350.1"/>
    <property type="molecule type" value="Genomic_DNA"/>
</dbReference>
<evidence type="ECO:0000256" key="2">
    <source>
        <dbReference type="SAM" id="SignalP"/>
    </source>
</evidence>
<feature type="region of interest" description="Disordered" evidence="1">
    <location>
        <begin position="25"/>
        <end position="51"/>
    </location>
</feature>
<evidence type="ECO:0008006" key="5">
    <source>
        <dbReference type="Google" id="ProtNLM"/>
    </source>
</evidence>
<feature type="signal peptide" evidence="2">
    <location>
        <begin position="1"/>
        <end position="22"/>
    </location>
</feature>
<keyword evidence="2" id="KW-0732">Signal</keyword>
<evidence type="ECO:0000313" key="4">
    <source>
        <dbReference type="Proteomes" id="UP000219636"/>
    </source>
</evidence>
<dbReference type="Proteomes" id="UP000219636">
    <property type="component" value="Unassembled WGS sequence"/>
</dbReference>
<keyword evidence="4" id="KW-1185">Reference proteome</keyword>